<dbReference type="AlphaFoldDB" id="A0A523BGS1"/>
<dbReference type="PANTHER" id="PTHR43125:SF1">
    <property type="entry name" value="INOSITOL-3-PHOSPHATE SYNTHASE"/>
    <property type="match status" value="1"/>
</dbReference>
<dbReference type="GO" id="GO:0004512">
    <property type="term" value="F:inositol-3-phosphate synthase activity"/>
    <property type="evidence" value="ECO:0007669"/>
    <property type="project" value="TreeGrafter"/>
</dbReference>
<dbReference type="Proteomes" id="UP000315399">
    <property type="component" value="Unassembled WGS sequence"/>
</dbReference>
<evidence type="ECO:0000313" key="3">
    <source>
        <dbReference type="Proteomes" id="UP000315399"/>
    </source>
</evidence>
<proteinExistence type="predicted"/>
<dbReference type="InterPro" id="IPR052199">
    <property type="entry name" value="MIPS"/>
</dbReference>
<dbReference type="EMBL" id="QNVH01000002">
    <property type="protein sequence ID" value="TDA40127.1"/>
    <property type="molecule type" value="Genomic_DNA"/>
</dbReference>
<name>A0A523BGS1_9CREN</name>
<evidence type="ECO:0000313" key="2">
    <source>
        <dbReference type="EMBL" id="TDA40127.1"/>
    </source>
</evidence>
<dbReference type="Gene3D" id="3.30.360.10">
    <property type="entry name" value="Dihydrodipicolinate Reductase, domain 2"/>
    <property type="match status" value="1"/>
</dbReference>
<dbReference type="PANTHER" id="PTHR43125">
    <property type="entry name" value="INOSITOL-3-PHOSPHATE SYNTHASE"/>
    <property type="match status" value="1"/>
</dbReference>
<reference evidence="2 3" key="1">
    <citation type="journal article" date="2019" name="Nat. Microbiol.">
        <title>Expanding anaerobic alkane metabolism in the domain of Archaea.</title>
        <authorList>
            <person name="Wang Y."/>
            <person name="Wegener G."/>
            <person name="Hou J."/>
            <person name="Wang F."/>
            <person name="Xiao X."/>
        </authorList>
    </citation>
    <scope>NUCLEOTIDE SEQUENCE [LARGE SCALE GENOMIC DNA]</scope>
    <source>
        <strain evidence="2">WYZ-LMO10</strain>
    </source>
</reference>
<accession>A0A523BGS1</accession>
<dbReference type="Gene3D" id="3.40.50.720">
    <property type="entry name" value="NAD(P)-binding Rossmann-like Domain"/>
    <property type="match status" value="1"/>
</dbReference>
<evidence type="ECO:0000259" key="1">
    <source>
        <dbReference type="Pfam" id="PF01658"/>
    </source>
</evidence>
<dbReference type="Pfam" id="PF01658">
    <property type="entry name" value="Inos-1-P_synth"/>
    <property type="match status" value="1"/>
</dbReference>
<organism evidence="2 3">
    <name type="scientific">Thermoproteota archaeon</name>
    <dbReference type="NCBI Taxonomy" id="2056631"/>
    <lineage>
        <taxon>Archaea</taxon>
        <taxon>Thermoproteota</taxon>
    </lineage>
</organism>
<dbReference type="InterPro" id="IPR013021">
    <property type="entry name" value="Myo-inos-1-P_Synthase_GAPDH"/>
</dbReference>
<dbReference type="SUPFAM" id="SSF55347">
    <property type="entry name" value="Glyceraldehyde-3-phosphate dehydrogenase-like, C-terminal domain"/>
    <property type="match status" value="1"/>
</dbReference>
<comment type="caution">
    <text evidence="2">The sequence shown here is derived from an EMBL/GenBank/DDBJ whole genome shotgun (WGS) entry which is preliminary data.</text>
</comment>
<gene>
    <name evidence="2" type="ORF">DSO08_00355</name>
</gene>
<feature type="domain" description="Myo-inositol-1-phosphate synthase GAPDH-like" evidence="1">
    <location>
        <begin position="186"/>
        <end position="290"/>
    </location>
</feature>
<dbReference type="SUPFAM" id="SSF51735">
    <property type="entry name" value="NAD(P)-binding Rossmann-fold domains"/>
    <property type="match status" value="1"/>
</dbReference>
<protein>
    <submittedName>
        <fullName evidence="2">Inositol-3-phosphate synthase</fullName>
    </submittedName>
</protein>
<sequence>MNKIKVVVVGVGNCCSSLLQAINFYKENEVGLMHKDLGGFKPSDIEIVGAIDIDSRKVGKDLSEAIFSEPNVALKVCDVPTTGVRVVKGEVLDGADGVLKDLISVDELPPVDVKEYIRNTGAEIVLNLLPTGARKASEFYARAALDCECAFINCTPTKIATDESWAKMFDGAGAPVVGDDLMSQIGGTALHMELLEFLKSRGVRVEKTYQLDIGGSMEAYGILEDHRREEKRKIKTDTIRQVLPEGSKIATGTSDFVGFMRDRRTSYFYVEGKNCLGTDVVIDIYFRTYDGANGAGMLLDVVRGTKIAIERGISGALISVSAYGFKRPPIPCPISEAQRWFEDFVAGRRER</sequence>
<dbReference type="GO" id="GO:0006021">
    <property type="term" value="P:inositol biosynthetic process"/>
    <property type="evidence" value="ECO:0007669"/>
    <property type="project" value="TreeGrafter"/>
</dbReference>
<dbReference type="InterPro" id="IPR036291">
    <property type="entry name" value="NAD(P)-bd_dom_sf"/>
</dbReference>